<dbReference type="SUPFAM" id="SSF48403">
    <property type="entry name" value="Ankyrin repeat"/>
    <property type="match status" value="1"/>
</dbReference>
<evidence type="ECO:0000256" key="1">
    <source>
        <dbReference type="ARBA" id="ARBA00022737"/>
    </source>
</evidence>
<dbReference type="Pfam" id="PF12796">
    <property type="entry name" value="Ank_2"/>
    <property type="match status" value="2"/>
</dbReference>
<evidence type="ECO:0000256" key="2">
    <source>
        <dbReference type="ARBA" id="ARBA00023043"/>
    </source>
</evidence>
<evidence type="ECO:0000313" key="3">
    <source>
        <dbReference type="EMBL" id="SHO80975.1"/>
    </source>
</evidence>
<dbReference type="PROSITE" id="PS50297">
    <property type="entry name" value="ANK_REP_REGION"/>
    <property type="match status" value="1"/>
</dbReference>
<protein>
    <submittedName>
        <fullName evidence="3">Ankyrin repeat protein, putative</fullName>
    </submittedName>
</protein>
<dbReference type="PROSITE" id="PS50088">
    <property type="entry name" value="ANK_REPEAT"/>
    <property type="match status" value="2"/>
</dbReference>
<dbReference type="AlphaFoldDB" id="A0A1W1EJD2"/>
<keyword evidence="1" id="KW-0677">Repeat</keyword>
<organism evidence="3">
    <name type="scientific">hydrothermal vent metagenome</name>
    <dbReference type="NCBI Taxonomy" id="652676"/>
    <lineage>
        <taxon>unclassified sequences</taxon>
        <taxon>metagenomes</taxon>
        <taxon>ecological metagenomes</taxon>
    </lineage>
</organism>
<accession>A0A1W1EJD2</accession>
<dbReference type="InterPro" id="IPR002110">
    <property type="entry name" value="Ankyrin_rpt"/>
</dbReference>
<dbReference type="SMART" id="SM00248">
    <property type="entry name" value="ANK"/>
    <property type="match status" value="5"/>
</dbReference>
<sequence>MEHSNRVLEAIDNDSLVLLRKLLEDGYDINQKVIIGQEYDLDEPDETTILFYAIRNYASLDIINLLIEFGVDIFELNEDGLSILDIAIKFKRIDIVEFAIQKGIDVNISTRKSGITPLMLASCFNDITIVEFLLKNGADVNAIDKSGLTPKDYAKKLGQKRIIEFLEENGAIYNLYSN</sequence>
<proteinExistence type="predicted"/>
<dbReference type="InterPro" id="IPR036770">
    <property type="entry name" value="Ankyrin_rpt-contain_sf"/>
</dbReference>
<dbReference type="PANTHER" id="PTHR24126">
    <property type="entry name" value="ANKYRIN REPEAT, PH AND SEC7 DOMAIN CONTAINING PROTEIN SECG-RELATED"/>
    <property type="match status" value="1"/>
</dbReference>
<keyword evidence="2" id="KW-0040">ANK repeat</keyword>
<name>A0A1W1EJD2_9ZZZZ</name>
<dbReference type="Gene3D" id="1.25.40.20">
    <property type="entry name" value="Ankyrin repeat-containing domain"/>
    <property type="match status" value="2"/>
</dbReference>
<gene>
    <name evidence="3" type="ORF">MNB_SV-15-27</name>
</gene>
<dbReference type="EMBL" id="FRYL01000023">
    <property type="protein sequence ID" value="SHO80975.1"/>
    <property type="molecule type" value="Genomic_DNA"/>
</dbReference>
<reference evidence="3" key="1">
    <citation type="submission" date="2016-10" db="EMBL/GenBank/DDBJ databases">
        <authorList>
            <person name="de Groot N.N."/>
        </authorList>
    </citation>
    <scope>NUCLEOTIDE SEQUENCE</scope>
</reference>